<dbReference type="Proteomes" id="UP000011717">
    <property type="component" value="Unassembled WGS sequence"/>
</dbReference>
<accession>M2TMS5</accession>
<gene>
    <name evidence="1" type="ORF">C725_1629</name>
</gene>
<reference evidence="1 2" key="1">
    <citation type="journal article" date="2013" name="Genome Announc.">
        <title>Draft Genome Sequence of Strain JLT2015T, Belonging to the Family Sphingomonadaceae of the Alphaproteobacteria.</title>
        <authorList>
            <person name="Tang K."/>
            <person name="Liu K."/>
            <person name="Li S."/>
            <person name="Jiao N."/>
        </authorList>
    </citation>
    <scope>NUCLEOTIDE SEQUENCE [LARGE SCALE GENOMIC DNA]</scope>
    <source>
        <strain evidence="1 2">JLT2015</strain>
    </source>
</reference>
<name>M2TMS5_9SPHN</name>
<sequence length="125" mass="13663">MGSPSDEPARLRRHLRRFQAFGGAYRLRPRVGFAIQPGEIEATDPGLPIGRRRRRARSKLLQAGRVASAAAAQGTWQTMTKETSIRINRICARSPAFDLPGGSLLSEWGKRARTASNCGGCLSPF</sequence>
<evidence type="ECO:0000313" key="1">
    <source>
        <dbReference type="EMBL" id="EMD83031.1"/>
    </source>
</evidence>
<keyword evidence="2" id="KW-1185">Reference proteome</keyword>
<dbReference type="EMBL" id="AMRV01000004">
    <property type="protein sequence ID" value="EMD83031.1"/>
    <property type="molecule type" value="Genomic_DNA"/>
</dbReference>
<evidence type="ECO:0000313" key="2">
    <source>
        <dbReference type="Proteomes" id="UP000011717"/>
    </source>
</evidence>
<dbReference type="AlphaFoldDB" id="M2TMS5"/>
<protein>
    <submittedName>
        <fullName evidence="1">Uncharacterized protein</fullName>
    </submittedName>
</protein>
<proteinExistence type="predicted"/>
<comment type="caution">
    <text evidence="1">The sequence shown here is derived from an EMBL/GenBank/DDBJ whole genome shotgun (WGS) entry which is preliminary data.</text>
</comment>
<organism evidence="1 2">
    <name type="scientific">Pacificimonas flava</name>
    <dbReference type="NCBI Taxonomy" id="1234595"/>
    <lineage>
        <taxon>Bacteria</taxon>
        <taxon>Pseudomonadati</taxon>
        <taxon>Pseudomonadota</taxon>
        <taxon>Alphaproteobacteria</taxon>
        <taxon>Sphingomonadales</taxon>
        <taxon>Sphingosinicellaceae</taxon>
        <taxon>Pacificimonas</taxon>
    </lineage>
</organism>